<dbReference type="AlphaFoldDB" id="A0A017H912"/>
<dbReference type="GO" id="GO:0006281">
    <property type="term" value="P:DNA repair"/>
    <property type="evidence" value="ECO:0007669"/>
    <property type="project" value="InterPro"/>
</dbReference>
<evidence type="ECO:0000256" key="2">
    <source>
        <dbReference type="ARBA" id="ARBA00011245"/>
    </source>
</evidence>
<comment type="similarity">
    <text evidence="1">Belongs to the DNA polymerase type-Y family.</text>
</comment>
<dbReference type="SUPFAM" id="SSF56672">
    <property type="entry name" value="DNA/RNA polymerases"/>
    <property type="match status" value="1"/>
</dbReference>
<evidence type="ECO:0000256" key="5">
    <source>
        <dbReference type="ARBA" id="ARBA00025589"/>
    </source>
</evidence>
<gene>
    <name evidence="9" type="ORF">Lokhon_02510</name>
</gene>
<proteinExistence type="inferred from homology"/>
<dbReference type="PATRIC" id="fig|1122180.6.peg.2493"/>
<dbReference type="Pfam" id="PF11799">
    <property type="entry name" value="IMS_C"/>
    <property type="match status" value="1"/>
</dbReference>
<dbReference type="PANTHER" id="PTHR35369">
    <property type="entry name" value="BLR3025 PROTEIN-RELATED"/>
    <property type="match status" value="1"/>
</dbReference>
<dbReference type="EC" id="2.7.7.7" evidence="3"/>
<dbReference type="Gene3D" id="3.40.1170.60">
    <property type="match status" value="1"/>
</dbReference>
<protein>
    <recommendedName>
        <fullName evidence="3">DNA-directed DNA polymerase</fullName>
        <ecNumber evidence="3">2.7.7.7</ecNumber>
    </recommendedName>
</protein>
<name>A0A017H912_9RHOB</name>
<evidence type="ECO:0000313" key="10">
    <source>
        <dbReference type="Proteomes" id="UP000025047"/>
    </source>
</evidence>
<comment type="caution">
    <text evidence="9">The sequence shown here is derived from an EMBL/GenBank/DDBJ whole genome shotgun (WGS) entry which is preliminary data.</text>
</comment>
<dbReference type="InterPro" id="IPR017961">
    <property type="entry name" value="DNA_pol_Y-fam_little_finger"/>
</dbReference>
<dbReference type="eggNOG" id="COG0389">
    <property type="taxonomic scope" value="Bacteria"/>
</dbReference>
<evidence type="ECO:0000256" key="3">
    <source>
        <dbReference type="ARBA" id="ARBA00012417"/>
    </source>
</evidence>
<dbReference type="GO" id="GO:0003684">
    <property type="term" value="F:damaged DNA binding"/>
    <property type="evidence" value="ECO:0007669"/>
    <property type="project" value="InterPro"/>
</dbReference>
<dbReference type="InterPro" id="IPR043502">
    <property type="entry name" value="DNA/RNA_pol_sf"/>
</dbReference>
<evidence type="ECO:0000259" key="7">
    <source>
        <dbReference type="Pfam" id="PF00817"/>
    </source>
</evidence>
<accession>A0A017H912</accession>
<comment type="function">
    <text evidence="5">Poorly processive, error-prone DNA polymerase involved in untargeted mutagenesis. Copies undamaged DNA at stalled replication forks, which arise in vivo from mismatched or misaligned primer ends. These misaligned primers can be extended by PolIV. Exhibits no 3'-5' exonuclease (proofreading) activity. May be involved in translesional synthesis, in conjunction with the beta clamp from PolIII.</text>
</comment>
<dbReference type="PANTHER" id="PTHR35369:SF2">
    <property type="entry name" value="BLR3025 PROTEIN"/>
    <property type="match status" value="1"/>
</dbReference>
<feature type="domain" description="UmuC" evidence="7">
    <location>
        <begin position="15"/>
        <end position="137"/>
    </location>
</feature>
<dbReference type="Proteomes" id="UP000025047">
    <property type="component" value="Unassembled WGS sequence"/>
</dbReference>
<dbReference type="CDD" id="cd03468">
    <property type="entry name" value="PolY_like"/>
    <property type="match status" value="1"/>
</dbReference>
<comment type="subunit">
    <text evidence="2">Monomer.</text>
</comment>
<dbReference type="InterPro" id="IPR043128">
    <property type="entry name" value="Rev_trsase/Diguanyl_cyclase"/>
</dbReference>
<evidence type="ECO:0000256" key="4">
    <source>
        <dbReference type="ARBA" id="ARBA00022763"/>
    </source>
</evidence>
<dbReference type="Pfam" id="PF00817">
    <property type="entry name" value="IMS"/>
    <property type="match status" value="1"/>
</dbReference>
<organism evidence="9 10">
    <name type="scientific">Limimaricola hongkongensis DSM 17492</name>
    <dbReference type="NCBI Taxonomy" id="1122180"/>
    <lineage>
        <taxon>Bacteria</taxon>
        <taxon>Pseudomonadati</taxon>
        <taxon>Pseudomonadota</taxon>
        <taxon>Alphaproteobacteria</taxon>
        <taxon>Rhodobacterales</taxon>
        <taxon>Paracoccaceae</taxon>
        <taxon>Limimaricola</taxon>
    </lineage>
</organism>
<dbReference type="STRING" id="1122180.Lokhon_02510"/>
<dbReference type="InterPro" id="IPR050356">
    <property type="entry name" value="SulA_CellDiv_inhibitor"/>
</dbReference>
<evidence type="ECO:0000259" key="8">
    <source>
        <dbReference type="Pfam" id="PF11799"/>
    </source>
</evidence>
<evidence type="ECO:0000256" key="6">
    <source>
        <dbReference type="ARBA" id="ARBA00049244"/>
    </source>
</evidence>
<reference evidence="9 10" key="1">
    <citation type="submission" date="2013-03" db="EMBL/GenBank/DDBJ databases">
        <authorList>
            <person name="Fiebig A."/>
            <person name="Goeker M."/>
            <person name="Klenk H.-P.P."/>
        </authorList>
    </citation>
    <scope>NUCLEOTIDE SEQUENCE [LARGE SCALE GENOMIC DNA]</scope>
    <source>
        <strain evidence="9 10">DSM 17492</strain>
    </source>
</reference>
<keyword evidence="4" id="KW-0227">DNA damage</keyword>
<evidence type="ECO:0000313" key="9">
    <source>
        <dbReference type="EMBL" id="EYD70866.1"/>
    </source>
</evidence>
<dbReference type="InterPro" id="IPR001126">
    <property type="entry name" value="UmuC"/>
</dbReference>
<feature type="domain" description="DNA polymerase Y-family little finger" evidence="8">
    <location>
        <begin position="222"/>
        <end position="324"/>
    </location>
</feature>
<dbReference type="Gene3D" id="3.30.70.270">
    <property type="match status" value="1"/>
</dbReference>
<dbReference type="HOGENOM" id="CLU_028184_1_1_5"/>
<keyword evidence="10" id="KW-1185">Reference proteome</keyword>
<sequence length="478" mass="52775">MASDRVLRACPVEAPFALTLKTDNTERVYCLNARAEAAGLRRGMRFTEARGFCADLQSAPARPDLDARFLTALRRWATRYAPWVGPEGRDGLVLDVTGAAHLWGGEAEMLDDMRDRLDRAGLSVRLGLGDTRGAAWALAHHGEGIAPPGAALEAIGPLPVAALRLDEDMVTRLQRLGLRRVRDLAETARPPLARRFGPGLLLRLDQALGDQPEAIEPEPDPPSYAVSLSLPDPIGLTADVMAGVERLLDRLCARLAAQEAGARALQLSLRRVDRGAEQVTLRLARAMRDPARILPLFERGVAGVDAGFGIDRMRLEAVQVEKLPVQQLGTATAGRDTARLDDLITRIGARIGIENVQRFVPVDSHIPERSFRRVPAAGSAPCSGGWSGHPPRPLRLFSPEPIPGTGPRPPDRLRWRRMTLDVARAIGPERIAPEWWHEDAAWRSGLRDYWRIETRQGRRLWLFYTPQQPGWFVHGEFA</sequence>
<comment type="catalytic activity">
    <reaction evidence="6">
        <text>DNA(n) + a 2'-deoxyribonucleoside 5'-triphosphate = DNA(n+1) + diphosphate</text>
        <dbReference type="Rhea" id="RHEA:22508"/>
        <dbReference type="Rhea" id="RHEA-COMP:17339"/>
        <dbReference type="Rhea" id="RHEA-COMP:17340"/>
        <dbReference type="ChEBI" id="CHEBI:33019"/>
        <dbReference type="ChEBI" id="CHEBI:61560"/>
        <dbReference type="ChEBI" id="CHEBI:173112"/>
        <dbReference type="EC" id="2.7.7.7"/>
    </reaction>
</comment>
<evidence type="ECO:0000256" key="1">
    <source>
        <dbReference type="ARBA" id="ARBA00010945"/>
    </source>
</evidence>
<dbReference type="EMBL" id="APGJ01000007">
    <property type="protein sequence ID" value="EYD70866.1"/>
    <property type="molecule type" value="Genomic_DNA"/>
</dbReference>